<evidence type="ECO:0000259" key="10">
    <source>
        <dbReference type="PROSITE" id="PS50830"/>
    </source>
</evidence>
<gene>
    <name evidence="11" type="ORF">GTA08_BOTSDO12156</name>
</gene>
<evidence type="ECO:0000256" key="1">
    <source>
        <dbReference type="ARBA" id="ARBA00004496"/>
    </source>
</evidence>
<dbReference type="SMART" id="SM00333">
    <property type="entry name" value="TUDOR"/>
    <property type="match status" value="1"/>
</dbReference>
<dbReference type="GO" id="GO:0031047">
    <property type="term" value="P:regulatory ncRNA-mediated gene silencing"/>
    <property type="evidence" value="ECO:0007669"/>
    <property type="project" value="UniProtKB-UniRule"/>
</dbReference>
<keyword evidence="4 7" id="KW-0963">Cytoplasm</keyword>
<evidence type="ECO:0000313" key="11">
    <source>
        <dbReference type="EMBL" id="KAF4312268.1"/>
    </source>
</evidence>
<sequence>MALYQAMVKSVLSGDTVVLHNVNNPKQERVLSLAFVSAPRIRREGDELPTEGTCRSYLRQWLANVTGKSCSHEFIQQPFAFESREFLRRILVGKVVQFKVLYTIPTTKRDYGIISLPGGLTLPDGAVAEGWVKLRDDADRKNDSDASQAIVEKLQVLEARAKADSKGVWSETTSRLDTSYDLPDPKGFLESNKGKKLDAIVEKVLSGDRLIARLLLSSTQHVQTMVLIAGIRSPSTKRTNPSDGKEQPAEPFGDEAQTFIESRLLQRTIKFTPLGLSPQNQVVGNVEHPQRGNVAPFLLEAGLARCMDQHTTLLGTQMSALRQAERAAKEKRVGVFQGHVAPKQSAAGEVEATVSRIQSADTLFLRNKAGAEKRVNLSSVRQPKPSDPKQAPWQAEAKEFLRKRLIGKHVKVRIDGKRPPSDGYDEREMATVSFNGKNIALLLVENGFASVIRHRADDSDRSPIYDDLQLAEQEAQQEGRGMWSAKAPAAKQYVDYSESLEKAKRQLTLLSRQRRVPAIVDFVKSGSRFTVLVPRENAKLTFVLSGIRAPRSARNPNEKSEPFGQEAHDFANKRCQQRDVEIDVEDCDKVGGFIGTLYINRESFAKLLVEEGLASVHAYSAEKSGNATELFAAEKKAKEARKGLWQNWDPSQDEEDEGASLAEVSNGANGNGEAVERRKDFRDVLVTHVDEETCRLKIQEVGSGTTALTELMNSFRNFHLNKANDRPIESVKAGDFVSAKFTEDDEWYRARVRRNDREAKQVEVLYIDYGNSERIPYSRLRQLDAKFSTQTLKAQAVDAVLSLLQFPTTADYLRDAVDFISQETAGRQMVANVDHIQDNTLYVTLFDVGSKNSADTINADIIAGGYAMVPRKLKAWERSYSDALKVLKTKEEEAKAERRGIWEYGDLTED</sequence>
<dbReference type="OrthoDB" id="10023235at2759"/>
<feature type="region of interest" description="Disordered" evidence="8">
    <location>
        <begin position="647"/>
        <end position="673"/>
    </location>
</feature>
<dbReference type="Gene3D" id="2.40.50.90">
    <property type="match status" value="5"/>
</dbReference>
<evidence type="ECO:0000256" key="8">
    <source>
        <dbReference type="SAM" id="MobiDB-lite"/>
    </source>
</evidence>
<proteinExistence type="predicted"/>
<dbReference type="Gene3D" id="2.30.30.140">
    <property type="match status" value="1"/>
</dbReference>
<feature type="domain" description="TNase-like" evidence="10">
    <location>
        <begin position="2"/>
        <end position="171"/>
    </location>
</feature>
<dbReference type="SMART" id="SM00318">
    <property type="entry name" value="SNc"/>
    <property type="match status" value="4"/>
</dbReference>
<dbReference type="FunFam" id="2.40.50.90:FF:000001">
    <property type="entry name" value="Staphylococcal nuclease domain-containing protein"/>
    <property type="match status" value="1"/>
</dbReference>
<feature type="domain" description="Tudor" evidence="9">
    <location>
        <begin position="730"/>
        <end position="790"/>
    </location>
</feature>
<dbReference type="GO" id="GO:0005829">
    <property type="term" value="C:cytosol"/>
    <property type="evidence" value="ECO:0007669"/>
    <property type="project" value="UniProtKB-UniRule"/>
</dbReference>
<feature type="domain" description="TNase-like" evidence="10">
    <location>
        <begin position="195"/>
        <end position="338"/>
    </location>
</feature>
<dbReference type="CDD" id="cd00175">
    <property type="entry name" value="SNc"/>
    <property type="match status" value="2"/>
</dbReference>
<feature type="domain" description="TNase-like" evidence="10">
    <location>
        <begin position="348"/>
        <end position="485"/>
    </location>
</feature>
<dbReference type="FunFam" id="2.40.50.90:FF:000019">
    <property type="entry name" value="Transcription factor (Snd1/p100), putative"/>
    <property type="match status" value="1"/>
</dbReference>
<evidence type="ECO:0000256" key="5">
    <source>
        <dbReference type="ARBA" id="ARBA00022553"/>
    </source>
</evidence>
<dbReference type="GO" id="GO:0003723">
    <property type="term" value="F:RNA binding"/>
    <property type="evidence" value="ECO:0007669"/>
    <property type="project" value="UniProtKB-UniRule"/>
</dbReference>
<comment type="subcellular location">
    <subcellularLocation>
        <location evidence="1 7">Cytoplasm</location>
    </subcellularLocation>
</comment>
<evidence type="ECO:0000256" key="7">
    <source>
        <dbReference type="PIRNR" id="PIRNR017179"/>
    </source>
</evidence>
<accession>A0A8H4N9H9</accession>
<dbReference type="EMBL" id="WWBZ02000007">
    <property type="protein sequence ID" value="KAF4312268.1"/>
    <property type="molecule type" value="Genomic_DNA"/>
</dbReference>
<dbReference type="InterPro" id="IPR016071">
    <property type="entry name" value="Staphylococal_nuclease_OB-fold"/>
</dbReference>
<name>A0A8H4N9H9_9PEZI</name>
<dbReference type="FunFam" id="2.30.30.140:FF:000018">
    <property type="entry name" value="Serine/threonine-protein kinase 31"/>
    <property type="match status" value="1"/>
</dbReference>
<dbReference type="Proteomes" id="UP000572817">
    <property type="component" value="Unassembled WGS sequence"/>
</dbReference>
<dbReference type="Pfam" id="PF00567">
    <property type="entry name" value="TUDOR"/>
    <property type="match status" value="1"/>
</dbReference>
<evidence type="ECO:0000256" key="6">
    <source>
        <dbReference type="ARBA" id="ARBA00022737"/>
    </source>
</evidence>
<evidence type="ECO:0000259" key="9">
    <source>
        <dbReference type="PROSITE" id="PS50304"/>
    </source>
</evidence>
<reference evidence="11" key="1">
    <citation type="submission" date="2020-04" db="EMBL/GenBank/DDBJ databases">
        <title>Genome Assembly and Annotation of Botryosphaeria dothidea sdau 11-99, a Latent Pathogen of Apple Fruit Ring Rot in China.</title>
        <authorList>
            <person name="Yu C."/>
            <person name="Diao Y."/>
            <person name="Lu Q."/>
            <person name="Zhao J."/>
            <person name="Cui S."/>
            <person name="Peng C."/>
            <person name="He B."/>
            <person name="Liu H."/>
        </authorList>
    </citation>
    <scope>NUCLEOTIDE SEQUENCE [LARGE SCALE GENOMIC DNA]</scope>
    <source>
        <strain evidence="11">Sdau11-99</strain>
    </source>
</reference>
<protein>
    <recommendedName>
        <fullName evidence="2">Probable endonuclease LCL3</fullName>
    </recommendedName>
    <alternativeName>
        <fullName evidence="3">Probable endonuclease lcl3</fullName>
    </alternativeName>
</protein>
<dbReference type="InterPro" id="IPR002999">
    <property type="entry name" value="Tudor"/>
</dbReference>
<dbReference type="PROSITE" id="PS50304">
    <property type="entry name" value="TUDOR"/>
    <property type="match status" value="1"/>
</dbReference>
<keyword evidence="12" id="KW-1185">Reference proteome</keyword>
<evidence type="ECO:0000256" key="2">
    <source>
        <dbReference type="ARBA" id="ARBA00013404"/>
    </source>
</evidence>
<dbReference type="PANTHER" id="PTHR12302">
    <property type="entry name" value="EBNA2 BINDING PROTEIN P100"/>
    <property type="match status" value="1"/>
</dbReference>
<dbReference type="PIRSF" id="PIRSF017179">
    <property type="entry name" value="RISC-Tudor-SN"/>
    <property type="match status" value="1"/>
</dbReference>
<organism evidence="11 12">
    <name type="scientific">Botryosphaeria dothidea</name>
    <dbReference type="NCBI Taxonomy" id="55169"/>
    <lineage>
        <taxon>Eukaryota</taxon>
        <taxon>Fungi</taxon>
        <taxon>Dikarya</taxon>
        <taxon>Ascomycota</taxon>
        <taxon>Pezizomycotina</taxon>
        <taxon>Dothideomycetes</taxon>
        <taxon>Dothideomycetes incertae sedis</taxon>
        <taxon>Botryosphaeriales</taxon>
        <taxon>Botryosphaeriaceae</taxon>
        <taxon>Botryosphaeria</taxon>
    </lineage>
</organism>
<comment type="caution">
    <text evidence="11">The sequence shown here is derived from an EMBL/GenBank/DDBJ whole genome shotgun (WGS) entry which is preliminary data.</text>
</comment>
<dbReference type="PROSITE" id="PS50830">
    <property type="entry name" value="TNASE_3"/>
    <property type="match status" value="4"/>
</dbReference>
<keyword evidence="6" id="KW-0677">Repeat</keyword>
<dbReference type="GO" id="GO:0004518">
    <property type="term" value="F:nuclease activity"/>
    <property type="evidence" value="ECO:0007669"/>
    <property type="project" value="TreeGrafter"/>
</dbReference>
<dbReference type="GO" id="GO:0031332">
    <property type="term" value="C:RNAi effector complex"/>
    <property type="evidence" value="ECO:0007669"/>
    <property type="project" value="InterPro"/>
</dbReference>
<dbReference type="FunFam" id="2.40.50.90:FF:000010">
    <property type="entry name" value="Ribonuclease"/>
    <property type="match status" value="1"/>
</dbReference>
<evidence type="ECO:0000256" key="3">
    <source>
        <dbReference type="ARBA" id="ARBA00014651"/>
    </source>
</evidence>
<dbReference type="InterPro" id="IPR035437">
    <property type="entry name" value="SNase_OB-fold_sf"/>
</dbReference>
<dbReference type="FunFam" id="2.40.50.90:FF:000030">
    <property type="entry name" value="Transcription factor (Snd1/p100), putative"/>
    <property type="match status" value="1"/>
</dbReference>
<dbReference type="AlphaFoldDB" id="A0A8H4N9H9"/>
<evidence type="ECO:0000256" key="4">
    <source>
        <dbReference type="ARBA" id="ARBA00022490"/>
    </source>
</evidence>
<dbReference type="SUPFAM" id="SSF50199">
    <property type="entry name" value="Staphylococcal nuclease"/>
    <property type="match status" value="5"/>
</dbReference>
<dbReference type="Pfam" id="PF00565">
    <property type="entry name" value="SNase"/>
    <property type="match status" value="3"/>
</dbReference>
<dbReference type="InterPro" id="IPR016685">
    <property type="entry name" value="Silence_cplx_Nase-comp_TudorSN"/>
</dbReference>
<dbReference type="SUPFAM" id="SSF63748">
    <property type="entry name" value="Tudor/PWWP/MBT"/>
    <property type="match status" value="1"/>
</dbReference>
<dbReference type="PANTHER" id="PTHR12302:SF2">
    <property type="entry name" value="STAPHYLOCOCCAL NUCLEASE DOMAIN-CONTAINING PROTEIN 1"/>
    <property type="match status" value="1"/>
</dbReference>
<dbReference type="GO" id="GO:0005634">
    <property type="term" value="C:nucleus"/>
    <property type="evidence" value="ECO:0007669"/>
    <property type="project" value="TreeGrafter"/>
</dbReference>
<evidence type="ECO:0000313" key="12">
    <source>
        <dbReference type="Proteomes" id="UP000572817"/>
    </source>
</evidence>
<keyword evidence="5" id="KW-0597">Phosphoprotein</keyword>
<dbReference type="GO" id="GO:0006402">
    <property type="term" value="P:mRNA catabolic process"/>
    <property type="evidence" value="ECO:0007669"/>
    <property type="project" value="UniProtKB-UniRule"/>
</dbReference>
<feature type="domain" description="TNase-like" evidence="10">
    <location>
        <begin position="514"/>
        <end position="647"/>
    </location>
</feature>